<evidence type="ECO:0000256" key="3">
    <source>
        <dbReference type="SAM" id="SignalP"/>
    </source>
</evidence>
<feature type="domain" description="Periplasmic binding protein" evidence="4">
    <location>
        <begin position="40"/>
        <end position="294"/>
    </location>
</feature>
<gene>
    <name evidence="5" type="primary">yphF</name>
    <name evidence="5" type="ORF">GCM10007923_47220</name>
</gene>
<feature type="chain" id="PRO_5046262897" evidence="3">
    <location>
        <begin position="26"/>
        <end position="326"/>
    </location>
</feature>
<dbReference type="InterPro" id="IPR028082">
    <property type="entry name" value="Peripla_BP_I"/>
</dbReference>
<dbReference type="Gene3D" id="3.40.50.2300">
    <property type="match status" value="2"/>
</dbReference>
<dbReference type="SUPFAM" id="SSF53822">
    <property type="entry name" value="Periplasmic binding protein-like I"/>
    <property type="match status" value="1"/>
</dbReference>
<dbReference type="PANTHER" id="PTHR30036:SF7">
    <property type="entry name" value="ABC TRANSPORTER PERIPLASMIC-BINDING PROTEIN YPHF"/>
    <property type="match status" value="1"/>
</dbReference>
<proteinExistence type="inferred from homology"/>
<keyword evidence="3" id="KW-0732">Signal</keyword>
<protein>
    <submittedName>
        <fullName evidence="5">Sugar ABC transporter substrate-binding protein</fullName>
    </submittedName>
</protein>
<comment type="subcellular location">
    <subcellularLocation>
        <location evidence="1">Periplasm</location>
    </subcellularLocation>
</comment>
<evidence type="ECO:0000256" key="1">
    <source>
        <dbReference type="ARBA" id="ARBA00004418"/>
    </source>
</evidence>
<comment type="caution">
    <text evidence="5">The sequence shown here is derived from an EMBL/GenBank/DDBJ whole genome shotgun (WGS) entry which is preliminary data.</text>
</comment>
<reference evidence="6" key="1">
    <citation type="journal article" date="2019" name="Int. J. Syst. Evol. Microbiol.">
        <title>The Global Catalogue of Microorganisms (GCM) 10K type strain sequencing project: providing services to taxonomists for standard genome sequencing and annotation.</title>
        <authorList>
            <consortium name="The Broad Institute Genomics Platform"/>
            <consortium name="The Broad Institute Genome Sequencing Center for Infectious Disease"/>
            <person name="Wu L."/>
            <person name="Ma J."/>
        </authorList>
    </citation>
    <scope>NUCLEOTIDE SEQUENCE [LARGE SCALE GENOMIC DNA]</scope>
    <source>
        <strain evidence="6">NBRC 102122</strain>
    </source>
</reference>
<comment type="similarity">
    <text evidence="2">Belongs to the bacterial solute-binding protein 2 family.</text>
</comment>
<evidence type="ECO:0000313" key="6">
    <source>
        <dbReference type="Proteomes" id="UP001156702"/>
    </source>
</evidence>
<dbReference type="InterPro" id="IPR050555">
    <property type="entry name" value="Bact_Solute-Bind_Prot2"/>
</dbReference>
<dbReference type="InterPro" id="IPR025997">
    <property type="entry name" value="SBP_2_dom"/>
</dbReference>
<feature type="signal peptide" evidence="3">
    <location>
        <begin position="1"/>
        <end position="25"/>
    </location>
</feature>
<evidence type="ECO:0000259" key="4">
    <source>
        <dbReference type="Pfam" id="PF13407"/>
    </source>
</evidence>
<organism evidence="5 6">
    <name type="scientific">Shinella yambaruensis</name>
    <dbReference type="NCBI Taxonomy" id="415996"/>
    <lineage>
        <taxon>Bacteria</taxon>
        <taxon>Pseudomonadati</taxon>
        <taxon>Pseudomonadota</taxon>
        <taxon>Alphaproteobacteria</taxon>
        <taxon>Hyphomicrobiales</taxon>
        <taxon>Rhizobiaceae</taxon>
        <taxon>Shinella</taxon>
    </lineage>
</organism>
<dbReference type="Proteomes" id="UP001156702">
    <property type="component" value="Unassembled WGS sequence"/>
</dbReference>
<accession>A0ABQ5ZP45</accession>
<sequence length="326" mass="34188">MLRRLTTTVAALALAAVMQNGSAFAQDNELTVGAIYLDAQGFYAGVRKGVQVGGAELGKNVQIIETNAGGDVGKEASFIDRLVSAGVEAIILSAVSPDGSVRAIRRAHEAGIPIVCYNTCLNEKDMKEYVYAYAVGDPFQFGYKIGQVAADDFVKAGKTEPKIGILNCEFVDVCVQRRLGFEKALGEKVPGFKIVSNQEATILDKAISTGEKIITANPDLDALWGESGGAALGAAKAIRNTGNAGKIMAYGSDMTTEIAQEIIAGDVMRGTVDVSGQALGKLALQQAVKAIEKEPQGALIVPNPIDLYTSADEAKAWLAAHPDGLP</sequence>
<evidence type="ECO:0000256" key="2">
    <source>
        <dbReference type="ARBA" id="ARBA00007639"/>
    </source>
</evidence>
<dbReference type="PANTHER" id="PTHR30036">
    <property type="entry name" value="D-XYLOSE-BINDING PERIPLASMIC PROTEIN"/>
    <property type="match status" value="1"/>
</dbReference>
<evidence type="ECO:0000313" key="5">
    <source>
        <dbReference type="EMBL" id="GLR53507.1"/>
    </source>
</evidence>
<dbReference type="EMBL" id="BSOP01000039">
    <property type="protein sequence ID" value="GLR53507.1"/>
    <property type="molecule type" value="Genomic_DNA"/>
</dbReference>
<name>A0ABQ5ZP45_9HYPH</name>
<dbReference type="Pfam" id="PF13407">
    <property type="entry name" value="Peripla_BP_4"/>
    <property type="match status" value="1"/>
</dbReference>
<keyword evidence="6" id="KW-1185">Reference proteome</keyword>